<sequence length="184" mass="20647">RELSSIIKSCITTIFACVWVAQHPNVPPPELAGLKPFLAVLGTISVLILPDEMLFRAIREFISAEYTRKEGFFVVMEGLQFYNGDRPIRTVTIEDIKDLAEQNIFPTIPRADEIDDRSKASLITKGIAVIQTVSFATQCIGRFAQRLPVTELELTALAYTVVTILAYIIWWQKPVNIGVPVRVK</sequence>
<keyword evidence="3" id="KW-1185">Reference proteome</keyword>
<feature type="non-terminal residue" evidence="2">
    <location>
        <position position="1"/>
    </location>
</feature>
<feature type="non-terminal residue" evidence="2">
    <location>
        <position position="184"/>
    </location>
</feature>
<dbReference type="OrthoDB" id="9451547at2759"/>
<dbReference type="AlphaFoldDB" id="A0A167UTJ1"/>
<proteinExistence type="predicted"/>
<reference evidence="2 3" key="1">
    <citation type="journal article" date="2016" name="Mol. Biol. Evol.">
        <title>Comparative Genomics of Early-Diverging Mushroom-Forming Fungi Provides Insights into the Origins of Lignocellulose Decay Capabilities.</title>
        <authorList>
            <person name="Nagy L.G."/>
            <person name="Riley R."/>
            <person name="Tritt A."/>
            <person name="Adam C."/>
            <person name="Daum C."/>
            <person name="Floudas D."/>
            <person name="Sun H."/>
            <person name="Yadav J.S."/>
            <person name="Pangilinan J."/>
            <person name="Larsson K.H."/>
            <person name="Matsuura K."/>
            <person name="Barry K."/>
            <person name="Labutti K."/>
            <person name="Kuo R."/>
            <person name="Ohm R.A."/>
            <person name="Bhattacharya S.S."/>
            <person name="Shirouzu T."/>
            <person name="Yoshinaga Y."/>
            <person name="Martin F.M."/>
            <person name="Grigoriev I.V."/>
            <person name="Hibbett D.S."/>
        </authorList>
    </citation>
    <scope>NUCLEOTIDE SEQUENCE [LARGE SCALE GENOMIC DNA]</scope>
    <source>
        <strain evidence="2 3">CBS 109695</strain>
    </source>
</reference>
<evidence type="ECO:0000256" key="1">
    <source>
        <dbReference type="SAM" id="Phobius"/>
    </source>
</evidence>
<evidence type="ECO:0000313" key="2">
    <source>
        <dbReference type="EMBL" id="KZP04285.1"/>
    </source>
</evidence>
<keyword evidence="1" id="KW-0812">Transmembrane</keyword>
<organism evidence="2 3">
    <name type="scientific">Athelia psychrophila</name>
    <dbReference type="NCBI Taxonomy" id="1759441"/>
    <lineage>
        <taxon>Eukaryota</taxon>
        <taxon>Fungi</taxon>
        <taxon>Dikarya</taxon>
        <taxon>Basidiomycota</taxon>
        <taxon>Agaricomycotina</taxon>
        <taxon>Agaricomycetes</taxon>
        <taxon>Agaricomycetidae</taxon>
        <taxon>Atheliales</taxon>
        <taxon>Atheliaceae</taxon>
        <taxon>Athelia</taxon>
    </lineage>
</organism>
<dbReference type="PANTHER" id="PTHR35043">
    <property type="entry name" value="TRANSCRIPTION FACTOR DOMAIN-CONTAINING PROTEIN"/>
    <property type="match status" value="1"/>
</dbReference>
<keyword evidence="1" id="KW-0472">Membrane</keyword>
<accession>A0A167UTJ1</accession>
<dbReference type="STRING" id="436010.A0A167UTJ1"/>
<protein>
    <submittedName>
        <fullName evidence="2">Uncharacterized protein</fullName>
    </submittedName>
</protein>
<keyword evidence="1" id="KW-1133">Transmembrane helix</keyword>
<dbReference type="Proteomes" id="UP000076532">
    <property type="component" value="Unassembled WGS sequence"/>
</dbReference>
<evidence type="ECO:0000313" key="3">
    <source>
        <dbReference type="Proteomes" id="UP000076532"/>
    </source>
</evidence>
<feature type="transmembrane region" description="Helical" evidence="1">
    <location>
        <begin position="152"/>
        <end position="170"/>
    </location>
</feature>
<name>A0A167UTJ1_9AGAM</name>
<dbReference type="EMBL" id="KV417939">
    <property type="protein sequence ID" value="KZP04285.1"/>
    <property type="molecule type" value="Genomic_DNA"/>
</dbReference>
<dbReference type="PANTHER" id="PTHR35043:SF7">
    <property type="entry name" value="TRANSCRIPTION FACTOR DOMAIN-CONTAINING PROTEIN"/>
    <property type="match status" value="1"/>
</dbReference>
<gene>
    <name evidence="2" type="ORF">FIBSPDRAFT_704583</name>
</gene>